<dbReference type="SUPFAM" id="SSF53335">
    <property type="entry name" value="S-adenosyl-L-methionine-dependent methyltransferases"/>
    <property type="match status" value="1"/>
</dbReference>
<feature type="region of interest" description="Disordered" evidence="12">
    <location>
        <begin position="237"/>
        <end position="259"/>
    </location>
</feature>
<dbReference type="PANTHER" id="PTHR11579">
    <property type="entry name" value="PROTEIN-L-ISOASPARTATE O-METHYLTRANSFERASE"/>
    <property type="match status" value="1"/>
</dbReference>
<keyword evidence="8" id="KW-0949">S-adenosyl-L-methionine</keyword>
<dbReference type="RefSeq" id="WP_243742608.1">
    <property type="nucleotide sequence ID" value="NZ_SNYN01000014.1"/>
</dbReference>
<keyword evidence="6 13" id="KW-0489">Methyltransferase</keyword>
<evidence type="ECO:0000256" key="12">
    <source>
        <dbReference type="SAM" id="MobiDB-lite"/>
    </source>
</evidence>
<gene>
    <name evidence="13" type="ORF">EV190_1141</name>
</gene>
<dbReference type="InterPro" id="IPR000682">
    <property type="entry name" value="PCMT"/>
</dbReference>
<evidence type="ECO:0000256" key="2">
    <source>
        <dbReference type="ARBA" id="ARBA00005369"/>
    </source>
</evidence>
<dbReference type="AlphaFoldDB" id="A0A4V3D813"/>
<dbReference type="Proteomes" id="UP000295281">
    <property type="component" value="Unassembled WGS sequence"/>
</dbReference>
<evidence type="ECO:0000256" key="7">
    <source>
        <dbReference type="ARBA" id="ARBA00022679"/>
    </source>
</evidence>
<dbReference type="GO" id="GO:0005737">
    <property type="term" value="C:cytoplasm"/>
    <property type="evidence" value="ECO:0007669"/>
    <property type="project" value="UniProtKB-SubCell"/>
</dbReference>
<evidence type="ECO:0000256" key="10">
    <source>
        <dbReference type="ARBA" id="ARBA00031323"/>
    </source>
</evidence>
<evidence type="ECO:0000256" key="8">
    <source>
        <dbReference type="ARBA" id="ARBA00022691"/>
    </source>
</evidence>
<keyword evidence="14" id="KW-1185">Reference proteome</keyword>
<dbReference type="CDD" id="cd02440">
    <property type="entry name" value="AdoMet_MTases"/>
    <property type="match status" value="1"/>
</dbReference>
<evidence type="ECO:0000256" key="1">
    <source>
        <dbReference type="ARBA" id="ARBA00004496"/>
    </source>
</evidence>
<organism evidence="13 14">
    <name type="scientific">Actinorugispora endophytica</name>
    <dbReference type="NCBI Taxonomy" id="1605990"/>
    <lineage>
        <taxon>Bacteria</taxon>
        <taxon>Bacillati</taxon>
        <taxon>Actinomycetota</taxon>
        <taxon>Actinomycetes</taxon>
        <taxon>Streptosporangiales</taxon>
        <taxon>Nocardiopsidaceae</taxon>
        <taxon>Actinorugispora</taxon>
    </lineage>
</organism>
<comment type="subcellular location">
    <subcellularLocation>
        <location evidence="1">Cytoplasm</location>
    </subcellularLocation>
</comment>
<evidence type="ECO:0000256" key="9">
    <source>
        <dbReference type="ARBA" id="ARBA00030757"/>
    </source>
</evidence>
<accession>A0A4V3D813</accession>
<evidence type="ECO:0000256" key="6">
    <source>
        <dbReference type="ARBA" id="ARBA00022603"/>
    </source>
</evidence>
<evidence type="ECO:0000256" key="11">
    <source>
        <dbReference type="ARBA" id="ARBA00031350"/>
    </source>
</evidence>
<comment type="similarity">
    <text evidence="2">Belongs to the methyltransferase superfamily. L-isoaspartyl/D-aspartyl protein methyltransferase family.</text>
</comment>
<evidence type="ECO:0000256" key="3">
    <source>
        <dbReference type="ARBA" id="ARBA00011890"/>
    </source>
</evidence>
<keyword evidence="7 13" id="KW-0808">Transferase</keyword>
<evidence type="ECO:0000313" key="14">
    <source>
        <dbReference type="Proteomes" id="UP000295281"/>
    </source>
</evidence>
<dbReference type="GO" id="GO:0032259">
    <property type="term" value="P:methylation"/>
    <property type="evidence" value="ECO:0007669"/>
    <property type="project" value="UniProtKB-KW"/>
</dbReference>
<protein>
    <recommendedName>
        <fullName evidence="4">Protein-L-isoaspartate O-methyltransferase</fullName>
        <ecNumber evidence="3">2.1.1.77</ecNumber>
    </recommendedName>
    <alternativeName>
        <fullName evidence="11">L-isoaspartyl protein carboxyl methyltransferase</fullName>
    </alternativeName>
    <alternativeName>
        <fullName evidence="9">Protein L-isoaspartyl methyltransferase</fullName>
    </alternativeName>
    <alternativeName>
        <fullName evidence="10">Protein-beta-aspartate methyltransferase</fullName>
    </alternativeName>
</protein>
<proteinExistence type="inferred from homology"/>
<dbReference type="PANTHER" id="PTHR11579:SF0">
    <property type="entry name" value="PROTEIN-L-ISOASPARTATE(D-ASPARTATE) O-METHYLTRANSFERASE"/>
    <property type="match status" value="1"/>
</dbReference>
<comment type="caution">
    <text evidence="13">The sequence shown here is derived from an EMBL/GenBank/DDBJ whole genome shotgun (WGS) entry which is preliminary data.</text>
</comment>
<dbReference type="Pfam" id="PF01135">
    <property type="entry name" value="PCMT"/>
    <property type="match status" value="1"/>
</dbReference>
<dbReference type="GO" id="GO:0004719">
    <property type="term" value="F:protein-L-isoaspartate (D-aspartate) O-methyltransferase activity"/>
    <property type="evidence" value="ECO:0007669"/>
    <property type="project" value="UniProtKB-EC"/>
</dbReference>
<name>A0A4V3D813_9ACTN</name>
<dbReference type="Gene3D" id="3.40.50.150">
    <property type="entry name" value="Vaccinia Virus protein VP39"/>
    <property type="match status" value="1"/>
</dbReference>
<keyword evidence="5" id="KW-0963">Cytoplasm</keyword>
<evidence type="ECO:0000256" key="5">
    <source>
        <dbReference type="ARBA" id="ARBA00022490"/>
    </source>
</evidence>
<dbReference type="EMBL" id="SNYN01000014">
    <property type="protein sequence ID" value="TDQ49957.1"/>
    <property type="molecule type" value="Genomic_DNA"/>
</dbReference>
<dbReference type="InterPro" id="IPR029063">
    <property type="entry name" value="SAM-dependent_MTases_sf"/>
</dbReference>
<evidence type="ECO:0000313" key="13">
    <source>
        <dbReference type="EMBL" id="TDQ49957.1"/>
    </source>
</evidence>
<reference evidence="13 14" key="1">
    <citation type="submission" date="2019-03" db="EMBL/GenBank/DDBJ databases">
        <title>Genomic Encyclopedia of Type Strains, Phase IV (KMG-IV): sequencing the most valuable type-strain genomes for metagenomic binning, comparative biology and taxonomic classification.</title>
        <authorList>
            <person name="Goeker M."/>
        </authorList>
    </citation>
    <scope>NUCLEOTIDE SEQUENCE [LARGE SCALE GENOMIC DNA]</scope>
    <source>
        <strain evidence="13 14">DSM 46770</strain>
    </source>
</reference>
<sequence length="385" mass="41937">MGHADLVARLVEAGGLPGEWRSVFERVPRDAFVPDLVWDDDRRPVHRAREPGRWSGLVHRDAPVVTQLDDGAPDGVGYVSSSASMPSIVALMLDELDVAEGMRVLEIGTGTGWNAALLAARLGDGNVTTVEVDPVLAGLARARLARAGFRPAVVAADGMAGWPGHAPYDRVIATAAVRRVPYAWVAQTRPGGRIVTPFGTAFHNGTLLRLDVRDDGTASGRFGGDVGFMWTRSERTPHGSVEERVLPGHDHTESTTDLHPYEPVSDFDAGFAIGLRVPGMLATVVHDGAPADGRFTVYLMDPGSDSWASWRITPRPRGRYRVRQHGPRALFDELAAAYDWWRRIGRPAHDRFGLTVTPDGRQHLWTDTPDRVLDLVPDPGKERAG</sequence>
<evidence type="ECO:0000256" key="4">
    <source>
        <dbReference type="ARBA" id="ARBA00013346"/>
    </source>
</evidence>
<dbReference type="EC" id="2.1.1.77" evidence="3"/>